<dbReference type="InterPro" id="IPR000595">
    <property type="entry name" value="cNMP-bd_dom"/>
</dbReference>
<keyword evidence="7" id="KW-1185">Reference proteome</keyword>
<dbReference type="InterPro" id="IPR036388">
    <property type="entry name" value="WH-like_DNA-bd_sf"/>
</dbReference>
<dbReference type="InterPro" id="IPR012318">
    <property type="entry name" value="HTH_CRP"/>
</dbReference>
<keyword evidence="3" id="KW-0804">Transcription</keyword>
<dbReference type="PRINTS" id="PR00034">
    <property type="entry name" value="HTHCRP"/>
</dbReference>
<dbReference type="InterPro" id="IPR036390">
    <property type="entry name" value="WH_DNA-bd_sf"/>
</dbReference>
<accession>A0ABU5ILW2</accession>
<evidence type="ECO:0000313" key="7">
    <source>
        <dbReference type="Proteomes" id="UP001293718"/>
    </source>
</evidence>
<dbReference type="PANTHER" id="PTHR24567">
    <property type="entry name" value="CRP FAMILY TRANSCRIPTIONAL REGULATORY PROTEIN"/>
    <property type="match status" value="1"/>
</dbReference>
<dbReference type="SUPFAM" id="SSF46785">
    <property type="entry name" value="Winged helix' DNA-binding domain"/>
    <property type="match status" value="1"/>
</dbReference>
<dbReference type="CDD" id="cd00092">
    <property type="entry name" value="HTH_CRP"/>
    <property type="match status" value="1"/>
</dbReference>
<dbReference type="InterPro" id="IPR050397">
    <property type="entry name" value="Env_Response_Regulators"/>
</dbReference>
<dbReference type="Pfam" id="PF13545">
    <property type="entry name" value="HTH_Crp_2"/>
    <property type="match status" value="1"/>
</dbReference>
<protein>
    <submittedName>
        <fullName evidence="6">Helix-turn-helix domain-containing protein</fullName>
    </submittedName>
</protein>
<name>A0ABU5ILW2_9BURK</name>
<organism evidence="6 7">
    <name type="scientific">Azohydromonas lata</name>
    <dbReference type="NCBI Taxonomy" id="45677"/>
    <lineage>
        <taxon>Bacteria</taxon>
        <taxon>Pseudomonadati</taxon>
        <taxon>Pseudomonadota</taxon>
        <taxon>Betaproteobacteria</taxon>
        <taxon>Burkholderiales</taxon>
        <taxon>Sphaerotilaceae</taxon>
        <taxon>Azohydromonas</taxon>
    </lineage>
</organism>
<dbReference type="InterPro" id="IPR018490">
    <property type="entry name" value="cNMP-bd_dom_sf"/>
</dbReference>
<dbReference type="SMART" id="SM00419">
    <property type="entry name" value="HTH_CRP"/>
    <property type="match status" value="1"/>
</dbReference>
<dbReference type="Pfam" id="PF00027">
    <property type="entry name" value="cNMP_binding"/>
    <property type="match status" value="1"/>
</dbReference>
<dbReference type="CDD" id="cd00038">
    <property type="entry name" value="CAP_ED"/>
    <property type="match status" value="1"/>
</dbReference>
<dbReference type="RefSeq" id="WP_322467468.1">
    <property type="nucleotide sequence ID" value="NZ_JAXOJX010000051.1"/>
</dbReference>
<evidence type="ECO:0000259" key="4">
    <source>
        <dbReference type="PROSITE" id="PS50042"/>
    </source>
</evidence>
<dbReference type="Gene3D" id="1.10.10.10">
    <property type="entry name" value="Winged helix-like DNA-binding domain superfamily/Winged helix DNA-binding domain"/>
    <property type="match status" value="1"/>
</dbReference>
<dbReference type="InterPro" id="IPR014710">
    <property type="entry name" value="RmlC-like_jellyroll"/>
</dbReference>
<gene>
    <name evidence="6" type="ORF">SM757_24975</name>
</gene>
<dbReference type="Gene3D" id="2.60.120.10">
    <property type="entry name" value="Jelly Rolls"/>
    <property type="match status" value="1"/>
</dbReference>
<evidence type="ECO:0000256" key="2">
    <source>
        <dbReference type="ARBA" id="ARBA00023125"/>
    </source>
</evidence>
<keyword evidence="1" id="KW-0805">Transcription regulation</keyword>
<feature type="domain" description="Cyclic nucleotide-binding" evidence="4">
    <location>
        <begin position="40"/>
        <end position="102"/>
    </location>
</feature>
<keyword evidence="2" id="KW-0238">DNA-binding</keyword>
<dbReference type="PROSITE" id="PS51063">
    <property type="entry name" value="HTH_CRP_2"/>
    <property type="match status" value="1"/>
</dbReference>
<evidence type="ECO:0000256" key="1">
    <source>
        <dbReference type="ARBA" id="ARBA00023015"/>
    </source>
</evidence>
<dbReference type="Proteomes" id="UP001293718">
    <property type="component" value="Unassembled WGS sequence"/>
</dbReference>
<proteinExistence type="predicted"/>
<evidence type="ECO:0000259" key="5">
    <source>
        <dbReference type="PROSITE" id="PS51063"/>
    </source>
</evidence>
<dbReference type="PANTHER" id="PTHR24567:SF75">
    <property type="entry name" value="FUMARATE AND NITRATE REDUCTION REGULATORY PROTEIN"/>
    <property type="match status" value="1"/>
</dbReference>
<dbReference type="EMBL" id="JAXOJX010000051">
    <property type="protein sequence ID" value="MDZ5459839.1"/>
    <property type="molecule type" value="Genomic_DNA"/>
</dbReference>
<dbReference type="SMART" id="SM00100">
    <property type="entry name" value="cNMP"/>
    <property type="match status" value="1"/>
</dbReference>
<comment type="caution">
    <text evidence="6">The sequence shown here is derived from an EMBL/GenBank/DDBJ whole genome shotgun (WGS) entry which is preliminary data.</text>
</comment>
<feature type="domain" description="HTH crp-type" evidence="5">
    <location>
        <begin position="162"/>
        <end position="235"/>
    </location>
</feature>
<evidence type="ECO:0000313" key="6">
    <source>
        <dbReference type="EMBL" id="MDZ5459839.1"/>
    </source>
</evidence>
<dbReference type="SUPFAM" id="SSF51206">
    <property type="entry name" value="cAMP-binding domain-like"/>
    <property type="match status" value="1"/>
</dbReference>
<dbReference type="PROSITE" id="PS50042">
    <property type="entry name" value="CNMP_BINDING_3"/>
    <property type="match status" value="1"/>
</dbReference>
<evidence type="ECO:0000256" key="3">
    <source>
        <dbReference type="ARBA" id="ARBA00023163"/>
    </source>
</evidence>
<reference evidence="6 7" key="1">
    <citation type="submission" date="2023-11" db="EMBL/GenBank/DDBJ databases">
        <title>Draft genome of Azohydromonas lata strain H1 (DSM1123), a polyhydroxyalkanoate producer.</title>
        <authorList>
            <person name="Traversa D."/>
            <person name="D'Addabbo P."/>
            <person name="Pazzani C."/>
            <person name="Manzari C."/>
            <person name="Chiara M."/>
            <person name="Scrascia M."/>
        </authorList>
    </citation>
    <scope>NUCLEOTIDE SEQUENCE [LARGE SCALE GENOMIC DNA]</scope>
    <source>
        <strain evidence="6 7">H1</strain>
    </source>
</reference>
<sequence>MPHPLPLSRQEPPPRVACSGCHLRSLCLPQGLHATAAAWLDGMVSAQLAVPRGQALLRAGAPLESLYAVRTGFFKTRVTAQDGREQVAGFQMAGDLLGLAGIASGRHTVDAVALEDSQVCVIPFGRQLGVGADVQALQQQLLRIMSRLIVHDHGVMLLLGSLGVRERLAAFLIRLTQRLQALGYSASALVLRMTREDMGSYLGMKEETVSRAFTWLQAQGLLEVRQREIRILDPQGLQQVAAAGSR</sequence>